<dbReference type="PANTHER" id="PTHR43213">
    <property type="entry name" value="BIFUNCTIONAL DTTP/UTP PYROPHOSPHATASE/METHYLTRANSFERASE PROTEIN-RELATED"/>
    <property type="match status" value="1"/>
</dbReference>
<evidence type="ECO:0000313" key="6">
    <source>
        <dbReference type="Proteomes" id="UP000698963"/>
    </source>
</evidence>
<comment type="catalytic activity">
    <reaction evidence="4">
        <text>UTP + H2O = UMP + diphosphate + H(+)</text>
        <dbReference type="Rhea" id="RHEA:29395"/>
        <dbReference type="ChEBI" id="CHEBI:15377"/>
        <dbReference type="ChEBI" id="CHEBI:15378"/>
        <dbReference type="ChEBI" id="CHEBI:33019"/>
        <dbReference type="ChEBI" id="CHEBI:46398"/>
        <dbReference type="ChEBI" id="CHEBI:57865"/>
        <dbReference type="EC" id="3.6.1.9"/>
    </reaction>
</comment>
<comment type="catalytic activity">
    <reaction evidence="4">
        <text>dTTP + H2O = dTMP + diphosphate + H(+)</text>
        <dbReference type="Rhea" id="RHEA:28534"/>
        <dbReference type="ChEBI" id="CHEBI:15377"/>
        <dbReference type="ChEBI" id="CHEBI:15378"/>
        <dbReference type="ChEBI" id="CHEBI:33019"/>
        <dbReference type="ChEBI" id="CHEBI:37568"/>
        <dbReference type="ChEBI" id="CHEBI:63528"/>
        <dbReference type="EC" id="3.6.1.9"/>
    </reaction>
</comment>
<organism evidence="5 6">
    <name type="scientific">Mailhella massiliensis</name>
    <dbReference type="NCBI Taxonomy" id="1903261"/>
    <lineage>
        <taxon>Bacteria</taxon>
        <taxon>Pseudomonadati</taxon>
        <taxon>Thermodesulfobacteriota</taxon>
        <taxon>Desulfovibrionia</taxon>
        <taxon>Desulfovibrionales</taxon>
        <taxon>Desulfovibrionaceae</taxon>
        <taxon>Mailhella</taxon>
    </lineage>
</organism>
<dbReference type="PIRSF" id="PIRSF006305">
    <property type="entry name" value="Maf"/>
    <property type="match status" value="1"/>
</dbReference>
<sequence length="208" mass="22130">MTNAFSMLRPLILASGSPRRRAFLESVGIPFACRPASCPEPRPLPGEEPRAYAMRSAEAKARFVLSSLSEKEKGAAVLAADTIVILRDEGGPSILGKPRDEEEALAMLSRLSGRSHEVATACCLAMDGRTECFDDVTKVTFAPWPLPVLRAYAASSDPLDKAGAYGIQEGGAFLVRGIEGSWSAVVGLPLDKVLEKLLSCGVLALRQG</sequence>
<dbReference type="Pfam" id="PF02545">
    <property type="entry name" value="Maf"/>
    <property type="match status" value="1"/>
</dbReference>
<comment type="function">
    <text evidence="4">Nucleoside triphosphate pyrophosphatase that hydrolyzes dTTP and UTP. May have a dual role in cell division arrest and in preventing the incorporation of modified nucleotides into cellular nucleic acids.</text>
</comment>
<dbReference type="AlphaFoldDB" id="A0A921AVE6"/>
<reference evidence="5" key="2">
    <citation type="submission" date="2021-09" db="EMBL/GenBank/DDBJ databases">
        <authorList>
            <person name="Gilroy R."/>
        </authorList>
    </citation>
    <scope>NUCLEOTIDE SEQUENCE</scope>
    <source>
        <strain evidence="5">ChiGjej2B2-19336</strain>
    </source>
</reference>
<dbReference type="HAMAP" id="MF_00528">
    <property type="entry name" value="Maf"/>
    <property type="match status" value="1"/>
</dbReference>
<proteinExistence type="inferred from homology"/>
<feature type="site" description="Important for substrate specificity" evidence="4">
    <location>
        <position position="168"/>
    </location>
</feature>
<feature type="active site" description="Proton acceptor" evidence="4">
    <location>
        <position position="81"/>
    </location>
</feature>
<comment type="cofactor">
    <cofactor evidence="1 4">
        <name>a divalent metal cation</name>
        <dbReference type="ChEBI" id="CHEBI:60240"/>
    </cofactor>
</comment>
<feature type="site" description="Important for substrate specificity" evidence="4">
    <location>
        <position position="82"/>
    </location>
</feature>
<dbReference type="EC" id="3.6.1.9" evidence="4"/>
<dbReference type="SUPFAM" id="SSF52972">
    <property type="entry name" value="ITPase-like"/>
    <property type="match status" value="1"/>
</dbReference>
<dbReference type="Gene3D" id="3.90.950.10">
    <property type="match status" value="1"/>
</dbReference>
<dbReference type="InterPro" id="IPR029001">
    <property type="entry name" value="ITPase-like_fam"/>
</dbReference>
<evidence type="ECO:0000256" key="1">
    <source>
        <dbReference type="ARBA" id="ARBA00001968"/>
    </source>
</evidence>
<dbReference type="GO" id="GO:0009117">
    <property type="term" value="P:nucleotide metabolic process"/>
    <property type="evidence" value="ECO:0007669"/>
    <property type="project" value="UniProtKB-KW"/>
</dbReference>
<gene>
    <name evidence="5" type="ORF">K8W16_02300</name>
</gene>
<comment type="similarity">
    <text evidence="4">Belongs to the Maf family. YhdE subfamily.</text>
</comment>
<dbReference type="InterPro" id="IPR003697">
    <property type="entry name" value="Maf-like"/>
</dbReference>
<dbReference type="EMBL" id="DYZA01000040">
    <property type="protein sequence ID" value="HJD96463.1"/>
    <property type="molecule type" value="Genomic_DNA"/>
</dbReference>
<evidence type="ECO:0000256" key="2">
    <source>
        <dbReference type="ARBA" id="ARBA00022801"/>
    </source>
</evidence>
<accession>A0A921AVE6</accession>
<comment type="caution">
    <text evidence="5">The sequence shown here is derived from an EMBL/GenBank/DDBJ whole genome shotgun (WGS) entry which is preliminary data.</text>
</comment>
<name>A0A921AVE6_9BACT</name>
<dbReference type="GO" id="GO:0047429">
    <property type="term" value="F:nucleoside triphosphate diphosphatase activity"/>
    <property type="evidence" value="ECO:0007669"/>
    <property type="project" value="UniProtKB-EC"/>
</dbReference>
<keyword evidence="4" id="KW-0963">Cytoplasm</keyword>
<dbReference type="NCBIfam" id="TIGR00172">
    <property type="entry name" value="maf"/>
    <property type="match status" value="1"/>
</dbReference>
<dbReference type="RefSeq" id="WP_304120799.1">
    <property type="nucleotide sequence ID" value="NZ_DYZA01000040.1"/>
</dbReference>
<feature type="site" description="Important for substrate specificity" evidence="4">
    <location>
        <position position="19"/>
    </location>
</feature>
<comment type="subcellular location">
    <subcellularLocation>
        <location evidence="4">Cytoplasm</location>
    </subcellularLocation>
</comment>
<dbReference type="GO" id="GO:0005737">
    <property type="term" value="C:cytoplasm"/>
    <property type="evidence" value="ECO:0007669"/>
    <property type="project" value="UniProtKB-SubCell"/>
</dbReference>
<evidence type="ECO:0000313" key="5">
    <source>
        <dbReference type="EMBL" id="HJD96463.1"/>
    </source>
</evidence>
<evidence type="ECO:0000256" key="3">
    <source>
        <dbReference type="ARBA" id="ARBA00023080"/>
    </source>
</evidence>
<dbReference type="Proteomes" id="UP000698963">
    <property type="component" value="Unassembled WGS sequence"/>
</dbReference>
<keyword evidence="2 4" id="KW-0378">Hydrolase</keyword>
<evidence type="ECO:0000256" key="4">
    <source>
        <dbReference type="HAMAP-Rule" id="MF_00528"/>
    </source>
</evidence>
<dbReference type="PANTHER" id="PTHR43213:SF5">
    <property type="entry name" value="BIFUNCTIONAL DTTP_UTP PYROPHOSPHATASE_METHYLTRANSFERASE PROTEIN-RELATED"/>
    <property type="match status" value="1"/>
</dbReference>
<reference evidence="5" key="1">
    <citation type="journal article" date="2021" name="PeerJ">
        <title>Extensive microbial diversity within the chicken gut microbiome revealed by metagenomics and culture.</title>
        <authorList>
            <person name="Gilroy R."/>
            <person name="Ravi A."/>
            <person name="Getino M."/>
            <person name="Pursley I."/>
            <person name="Horton D.L."/>
            <person name="Alikhan N.F."/>
            <person name="Baker D."/>
            <person name="Gharbi K."/>
            <person name="Hall N."/>
            <person name="Watson M."/>
            <person name="Adriaenssens E.M."/>
            <person name="Foster-Nyarko E."/>
            <person name="Jarju S."/>
            <person name="Secka A."/>
            <person name="Antonio M."/>
            <person name="Oren A."/>
            <person name="Chaudhuri R.R."/>
            <person name="La Ragione R."/>
            <person name="Hildebrand F."/>
            <person name="Pallen M.J."/>
        </authorList>
    </citation>
    <scope>NUCLEOTIDE SEQUENCE</scope>
    <source>
        <strain evidence="5">ChiGjej2B2-19336</strain>
    </source>
</reference>
<keyword evidence="3 4" id="KW-0546">Nucleotide metabolism</keyword>
<dbReference type="CDD" id="cd00555">
    <property type="entry name" value="Maf"/>
    <property type="match status" value="1"/>
</dbReference>
<protein>
    <recommendedName>
        <fullName evidence="4">dTTP/UTP pyrophosphatase</fullName>
        <shortName evidence="4">dTTPase/UTPase</shortName>
        <ecNumber evidence="4">3.6.1.9</ecNumber>
    </recommendedName>
    <alternativeName>
        <fullName evidence="4">Nucleoside triphosphate pyrophosphatase</fullName>
    </alternativeName>
    <alternativeName>
        <fullName evidence="4">Nucleotide pyrophosphatase</fullName>
        <shortName evidence="4">Nucleotide PPase</shortName>
    </alternativeName>
</protein>
<comment type="caution">
    <text evidence="4">Lacks conserved residue(s) required for the propagation of feature annotation.</text>
</comment>